<dbReference type="Proteomes" id="UP000095287">
    <property type="component" value="Unplaced"/>
</dbReference>
<dbReference type="AlphaFoldDB" id="A0A1I8ARX7"/>
<organism evidence="1 2">
    <name type="scientific">Steinernema glaseri</name>
    <dbReference type="NCBI Taxonomy" id="37863"/>
    <lineage>
        <taxon>Eukaryota</taxon>
        <taxon>Metazoa</taxon>
        <taxon>Ecdysozoa</taxon>
        <taxon>Nematoda</taxon>
        <taxon>Chromadorea</taxon>
        <taxon>Rhabditida</taxon>
        <taxon>Tylenchina</taxon>
        <taxon>Panagrolaimomorpha</taxon>
        <taxon>Strongyloidoidea</taxon>
        <taxon>Steinernematidae</taxon>
        <taxon>Steinernema</taxon>
    </lineage>
</organism>
<protein>
    <submittedName>
        <fullName evidence="2">Uncharacterized protein</fullName>
    </submittedName>
</protein>
<dbReference type="WBParaSite" id="L893_g8447.t1">
    <property type="protein sequence ID" value="L893_g8447.t1"/>
    <property type="gene ID" value="L893_g8447"/>
</dbReference>
<sequence length="123" mass="14341">MDTVPQIFVESVLLCSDCDSIRRSSRIPSRWGDIASSTFKKIYTLHVYVDMNTEKLYAAAQNFRSTLSWDSVDLKFITKFRIDSCWIVKTLPDSWKEISLTKLKRLCELIRPTTEGRPPVRYD</sequence>
<proteinExistence type="predicted"/>
<keyword evidence="1" id="KW-1185">Reference proteome</keyword>
<evidence type="ECO:0000313" key="2">
    <source>
        <dbReference type="WBParaSite" id="L893_g8447.t1"/>
    </source>
</evidence>
<accession>A0A1I8ARX7</accession>
<reference evidence="2" key="1">
    <citation type="submission" date="2016-11" db="UniProtKB">
        <authorList>
            <consortium name="WormBaseParasite"/>
        </authorList>
    </citation>
    <scope>IDENTIFICATION</scope>
</reference>
<evidence type="ECO:0000313" key="1">
    <source>
        <dbReference type="Proteomes" id="UP000095287"/>
    </source>
</evidence>
<name>A0A1I8ARX7_9BILA</name>